<name>A0A4U0EP33_9FLAO</name>
<feature type="compositionally biased region" description="Low complexity" evidence="1">
    <location>
        <begin position="1"/>
        <end position="31"/>
    </location>
</feature>
<feature type="region of interest" description="Disordered" evidence="1">
    <location>
        <begin position="1"/>
        <end position="39"/>
    </location>
</feature>
<accession>A0A4U0EP33</accession>
<dbReference type="RefSeq" id="WP_136844561.1">
    <property type="nucleotide sequence ID" value="NZ_SUPL01000007.1"/>
</dbReference>
<dbReference type="EMBL" id="SUPL01000007">
    <property type="protein sequence ID" value="TJY33383.1"/>
    <property type="molecule type" value="Genomic_DNA"/>
</dbReference>
<reference evidence="2 3" key="1">
    <citation type="submission" date="2019-04" db="EMBL/GenBank/DDBJ databases">
        <title>Lacinutrix sp. nov., isolated from marine water.</title>
        <authorList>
            <person name="Kim W."/>
        </authorList>
    </citation>
    <scope>NUCLEOTIDE SEQUENCE [LARGE SCALE GENOMIC DNA]</scope>
    <source>
        <strain evidence="2 3">CAU 1491</strain>
    </source>
</reference>
<dbReference type="Proteomes" id="UP000307657">
    <property type="component" value="Unassembled WGS sequence"/>
</dbReference>
<evidence type="ECO:0000256" key="1">
    <source>
        <dbReference type="SAM" id="MobiDB-lite"/>
    </source>
</evidence>
<evidence type="ECO:0000313" key="2">
    <source>
        <dbReference type="EMBL" id="TJY33383.1"/>
    </source>
</evidence>
<gene>
    <name evidence="2" type="ORF">E5167_12850</name>
</gene>
<dbReference type="AlphaFoldDB" id="A0A4U0EP33"/>
<dbReference type="OrthoDB" id="1359387at2"/>
<organism evidence="2 3">
    <name type="scientific">Pontimicrobium aquaticum</name>
    <dbReference type="NCBI Taxonomy" id="2565367"/>
    <lineage>
        <taxon>Bacteria</taxon>
        <taxon>Pseudomonadati</taxon>
        <taxon>Bacteroidota</taxon>
        <taxon>Flavobacteriia</taxon>
        <taxon>Flavobacteriales</taxon>
        <taxon>Flavobacteriaceae</taxon>
        <taxon>Pontimicrobium</taxon>
    </lineage>
</organism>
<comment type="caution">
    <text evidence="2">The sequence shown here is derived from an EMBL/GenBank/DDBJ whole genome shotgun (WGS) entry which is preliminary data.</text>
</comment>
<evidence type="ECO:0000313" key="3">
    <source>
        <dbReference type="Proteomes" id="UP000307657"/>
    </source>
</evidence>
<proteinExistence type="predicted"/>
<sequence>MAYYKKNSYGGNNYNRYNNRNNYGGNNYNNNQQPAKRSGAKYSKIAKGKFKGGTIINAWNKSRSKGMLLAKVAPYKGTKQYKNAKGEEKQTMMCELTYVNSGHTRLIPCSINLETQVVALPEIGMVITPNGRGVTSTGKKVTGYFGKFN</sequence>
<keyword evidence="3" id="KW-1185">Reference proteome</keyword>
<protein>
    <submittedName>
        <fullName evidence="2">Uncharacterized protein</fullName>
    </submittedName>
</protein>